<dbReference type="InParanoid" id="A0A6L2PZA1"/>
<dbReference type="GO" id="GO:0003676">
    <property type="term" value="F:nucleic acid binding"/>
    <property type="evidence" value="ECO:0007669"/>
    <property type="project" value="InterPro"/>
</dbReference>
<evidence type="ECO:0000313" key="2">
    <source>
        <dbReference type="Proteomes" id="UP000502823"/>
    </source>
</evidence>
<accession>A0A6L2PZA1</accession>
<dbReference type="OrthoDB" id="10017160at2759"/>
<dbReference type="Proteomes" id="UP000502823">
    <property type="component" value="Unassembled WGS sequence"/>
</dbReference>
<dbReference type="PANTHER" id="PTHR46060:SF1">
    <property type="entry name" value="MARINER MOS1 TRANSPOSASE-LIKE PROTEIN"/>
    <property type="match status" value="1"/>
</dbReference>
<gene>
    <name evidence="1" type="ORF">Cfor_05265</name>
</gene>
<reference evidence="2" key="1">
    <citation type="submission" date="2020-01" db="EMBL/GenBank/DDBJ databases">
        <title>Draft genome sequence of the Termite Coptotermes fromosanus.</title>
        <authorList>
            <person name="Itakura S."/>
            <person name="Yosikawa Y."/>
            <person name="Umezawa K."/>
        </authorList>
    </citation>
    <scope>NUCLEOTIDE SEQUENCE [LARGE SCALE GENOMIC DNA]</scope>
</reference>
<sequence length="154" mass="17494">MTEQEVASSVAQRLIIKFLTKEGAILSKIFTRLQAQFGDEGLSQARRRRTVNPDVLKTGEIIRATRQITVLELSQEVRISVGSAEEILHNELVVSKVSANSVPRLLTTEHRERLSVTGTQLLQQYERKRAEFLDSVVTSDETWVHYFTPESKRA</sequence>
<proteinExistence type="predicted"/>
<keyword evidence="2" id="KW-1185">Reference proteome</keyword>
<name>A0A6L2PZA1_COPFO</name>
<dbReference type="InterPro" id="IPR052709">
    <property type="entry name" value="Transposase-MT_Hybrid"/>
</dbReference>
<dbReference type="PANTHER" id="PTHR46060">
    <property type="entry name" value="MARINER MOS1 TRANSPOSASE-LIKE PROTEIN"/>
    <property type="match status" value="1"/>
</dbReference>
<dbReference type="AlphaFoldDB" id="A0A6L2PZA1"/>
<protein>
    <recommendedName>
        <fullName evidence="3">Mos1 transposase HTH domain-containing protein</fullName>
    </recommendedName>
</protein>
<dbReference type="Gene3D" id="3.30.420.10">
    <property type="entry name" value="Ribonuclease H-like superfamily/Ribonuclease H"/>
    <property type="match status" value="1"/>
</dbReference>
<organism evidence="1 2">
    <name type="scientific">Coptotermes formosanus</name>
    <name type="common">Formosan subterranean termite</name>
    <dbReference type="NCBI Taxonomy" id="36987"/>
    <lineage>
        <taxon>Eukaryota</taxon>
        <taxon>Metazoa</taxon>
        <taxon>Ecdysozoa</taxon>
        <taxon>Arthropoda</taxon>
        <taxon>Hexapoda</taxon>
        <taxon>Insecta</taxon>
        <taxon>Pterygota</taxon>
        <taxon>Neoptera</taxon>
        <taxon>Polyneoptera</taxon>
        <taxon>Dictyoptera</taxon>
        <taxon>Blattodea</taxon>
        <taxon>Blattoidea</taxon>
        <taxon>Termitoidae</taxon>
        <taxon>Rhinotermitidae</taxon>
        <taxon>Coptotermes</taxon>
    </lineage>
</organism>
<dbReference type="InterPro" id="IPR036397">
    <property type="entry name" value="RNaseH_sf"/>
</dbReference>
<dbReference type="EMBL" id="BLKM01000587">
    <property type="protein sequence ID" value="GFG35908.1"/>
    <property type="molecule type" value="Genomic_DNA"/>
</dbReference>
<evidence type="ECO:0000313" key="1">
    <source>
        <dbReference type="EMBL" id="GFG35908.1"/>
    </source>
</evidence>
<comment type="caution">
    <text evidence="1">The sequence shown here is derived from an EMBL/GenBank/DDBJ whole genome shotgun (WGS) entry which is preliminary data.</text>
</comment>
<feature type="non-terminal residue" evidence="1">
    <location>
        <position position="154"/>
    </location>
</feature>
<evidence type="ECO:0008006" key="3">
    <source>
        <dbReference type="Google" id="ProtNLM"/>
    </source>
</evidence>